<accession>A0A918NZ98</accession>
<evidence type="ECO:0000313" key="1">
    <source>
        <dbReference type="EMBL" id="GGY08967.1"/>
    </source>
</evidence>
<evidence type="ECO:0000313" key="2">
    <source>
        <dbReference type="Proteomes" id="UP000619244"/>
    </source>
</evidence>
<sequence length="56" mass="5948">MSVPAPEYQRIVQVLADRSRSRGGAMSCRRLAAAAGPDVVPAKIEGVRSKAKRLVA</sequence>
<proteinExistence type="predicted"/>
<keyword evidence="2" id="KW-1185">Reference proteome</keyword>
<protein>
    <submittedName>
        <fullName evidence="1">Uncharacterized protein</fullName>
    </submittedName>
</protein>
<name>A0A918NZ98_9ACTN</name>
<reference evidence="1" key="1">
    <citation type="journal article" date="2014" name="Int. J. Syst. Evol. Microbiol.">
        <title>Complete genome sequence of Corynebacterium casei LMG S-19264T (=DSM 44701T), isolated from a smear-ripened cheese.</title>
        <authorList>
            <consortium name="US DOE Joint Genome Institute (JGI-PGF)"/>
            <person name="Walter F."/>
            <person name="Albersmeier A."/>
            <person name="Kalinowski J."/>
            <person name="Ruckert C."/>
        </authorList>
    </citation>
    <scope>NUCLEOTIDE SEQUENCE</scope>
    <source>
        <strain evidence="1">JCM 4790</strain>
    </source>
</reference>
<gene>
    <name evidence="1" type="ORF">GCM10010358_72390</name>
</gene>
<dbReference type="AlphaFoldDB" id="A0A918NZ98"/>
<dbReference type="EMBL" id="BMVU01000069">
    <property type="protein sequence ID" value="GGY08967.1"/>
    <property type="molecule type" value="Genomic_DNA"/>
</dbReference>
<reference evidence="1" key="2">
    <citation type="submission" date="2020-09" db="EMBL/GenBank/DDBJ databases">
        <authorList>
            <person name="Sun Q."/>
            <person name="Ohkuma M."/>
        </authorList>
    </citation>
    <scope>NUCLEOTIDE SEQUENCE</scope>
    <source>
        <strain evidence="1">JCM 4790</strain>
    </source>
</reference>
<dbReference type="Proteomes" id="UP000619244">
    <property type="component" value="Unassembled WGS sequence"/>
</dbReference>
<comment type="caution">
    <text evidence="1">The sequence shown here is derived from an EMBL/GenBank/DDBJ whole genome shotgun (WGS) entry which is preliminary data.</text>
</comment>
<organism evidence="1 2">
    <name type="scientific">Streptomyces minutiscleroticus</name>
    <dbReference type="NCBI Taxonomy" id="68238"/>
    <lineage>
        <taxon>Bacteria</taxon>
        <taxon>Bacillati</taxon>
        <taxon>Actinomycetota</taxon>
        <taxon>Actinomycetes</taxon>
        <taxon>Kitasatosporales</taxon>
        <taxon>Streptomycetaceae</taxon>
        <taxon>Streptomyces</taxon>
    </lineage>
</organism>